<dbReference type="EMBL" id="DUJR01000001">
    <property type="protein sequence ID" value="HII58987.1"/>
    <property type="molecule type" value="Genomic_DNA"/>
</dbReference>
<proteinExistence type="predicted"/>
<dbReference type="OMA" id="INLNCKV"/>
<sequence>MHIIAKSILLMAVSFLVIIFTSTIYSELIEIGKYRYIDKVDREITSEVMNAVVLANEGNITLYKKINLNCKVIFENNSFTIIFQNKTYVHKFNNNIRFFKNEISDISKISCKKVNNTYMIYIE</sequence>
<name>A0A832WHF5_9EURY</name>
<dbReference type="Proteomes" id="UP000645676">
    <property type="component" value="Unassembled WGS sequence"/>
</dbReference>
<dbReference type="SMR" id="A0A832WHF5"/>
<dbReference type="AlphaFoldDB" id="A0A832WHF5"/>
<organism evidence="1 2">
    <name type="scientific">Methanocaldococcus jannaschii</name>
    <dbReference type="NCBI Taxonomy" id="2190"/>
    <lineage>
        <taxon>Archaea</taxon>
        <taxon>Methanobacteriati</taxon>
        <taxon>Methanobacteriota</taxon>
        <taxon>Methanomada group</taxon>
        <taxon>Methanococci</taxon>
        <taxon>Methanococcales</taxon>
        <taxon>Methanocaldococcaceae</taxon>
        <taxon>Methanocaldococcus</taxon>
    </lineage>
</organism>
<dbReference type="RefSeq" id="WP_010870804.1">
    <property type="nucleotide sequence ID" value="NC_000909.1"/>
</dbReference>
<protein>
    <submittedName>
        <fullName evidence="1">Uncharacterized protein</fullName>
    </submittedName>
</protein>
<evidence type="ECO:0000313" key="1">
    <source>
        <dbReference type="EMBL" id="HII58987.1"/>
    </source>
</evidence>
<accession>A0A832WHF5</accession>
<reference evidence="1" key="1">
    <citation type="journal article" date="2020" name="bioRxiv">
        <title>A rank-normalized archaeal taxonomy based on genome phylogeny resolves widespread incomplete and uneven classifications.</title>
        <authorList>
            <person name="Rinke C."/>
            <person name="Chuvochina M."/>
            <person name="Mussig A.J."/>
            <person name="Chaumeil P.-A."/>
            <person name="Waite D.W."/>
            <person name="Whitman W.B."/>
            <person name="Parks D.H."/>
            <person name="Hugenholtz P."/>
        </authorList>
    </citation>
    <scope>NUCLEOTIDE SEQUENCE</scope>
    <source>
        <strain evidence="1">UBA8849</strain>
    </source>
</reference>
<gene>
    <name evidence="1" type="ORF">HA335_00125</name>
</gene>
<evidence type="ECO:0000313" key="2">
    <source>
        <dbReference type="Proteomes" id="UP000645676"/>
    </source>
</evidence>
<comment type="caution">
    <text evidence="1">The sequence shown here is derived from an EMBL/GenBank/DDBJ whole genome shotgun (WGS) entry which is preliminary data.</text>
</comment>